<dbReference type="Proteomes" id="UP000779574">
    <property type="component" value="Unassembled WGS sequence"/>
</dbReference>
<evidence type="ECO:0000256" key="1">
    <source>
        <dbReference type="SAM" id="MobiDB-lite"/>
    </source>
</evidence>
<comment type="caution">
    <text evidence="2">The sequence shown here is derived from an EMBL/GenBank/DDBJ whole genome shotgun (WGS) entry which is preliminary data.</text>
</comment>
<name>A0A9P8EWK8_AURME</name>
<evidence type="ECO:0000313" key="3">
    <source>
        <dbReference type="Proteomes" id="UP000779574"/>
    </source>
</evidence>
<dbReference type="EMBL" id="JAHFXF010000024">
    <property type="protein sequence ID" value="KAG9699940.1"/>
    <property type="molecule type" value="Genomic_DNA"/>
</dbReference>
<accession>A0A9P8EWK8</accession>
<evidence type="ECO:0000313" key="2">
    <source>
        <dbReference type="EMBL" id="KAG9699940.1"/>
    </source>
</evidence>
<feature type="non-terminal residue" evidence="2">
    <location>
        <position position="1"/>
    </location>
</feature>
<protein>
    <submittedName>
        <fullName evidence="2">Uncharacterized protein</fullName>
    </submittedName>
</protein>
<dbReference type="AlphaFoldDB" id="A0A9P8EWK8"/>
<dbReference type="OrthoDB" id="5098262at2759"/>
<proteinExistence type="predicted"/>
<gene>
    <name evidence="2" type="ORF">KCU76_g1119</name>
</gene>
<sequence>MVRIASIDHGSETTAKDDRSILNEFAVNSNNPSRPNATPISDESGGFYQVMDPDVPPHANQTNISSELDGLDDDFIQQCIDKIWASSEGENNSIGSAYRSISYRFMETYKISAANLMSRFRYSLKGPVPFTLDWDNVRDKKNLKYLDSDAIKYVRSISVDIRNRDEEFKENAERVKKGWLEGDLFWLSQLYLDTLEKPK</sequence>
<reference evidence="2" key="2">
    <citation type="submission" date="2021-08" db="EMBL/GenBank/DDBJ databases">
        <authorList>
            <person name="Gostincar C."/>
            <person name="Sun X."/>
            <person name="Song Z."/>
            <person name="Gunde-Cimerman N."/>
        </authorList>
    </citation>
    <scope>NUCLEOTIDE SEQUENCE</scope>
    <source>
        <strain evidence="2">EXF-9911</strain>
    </source>
</reference>
<feature type="region of interest" description="Disordered" evidence="1">
    <location>
        <begin position="26"/>
        <end position="45"/>
    </location>
</feature>
<feature type="compositionally biased region" description="Polar residues" evidence="1">
    <location>
        <begin position="26"/>
        <end position="41"/>
    </location>
</feature>
<reference evidence="2" key="1">
    <citation type="journal article" date="2021" name="J Fungi (Basel)">
        <title>Virulence traits and population genomics of the black yeast Aureobasidium melanogenum.</title>
        <authorList>
            <person name="Cernosa A."/>
            <person name="Sun X."/>
            <person name="Gostincar C."/>
            <person name="Fang C."/>
            <person name="Gunde-Cimerman N."/>
            <person name="Song Z."/>
        </authorList>
    </citation>
    <scope>NUCLEOTIDE SEQUENCE</scope>
    <source>
        <strain evidence="2">EXF-9911</strain>
    </source>
</reference>
<organism evidence="2 3">
    <name type="scientific">Aureobasidium melanogenum</name>
    <name type="common">Aureobasidium pullulans var. melanogenum</name>
    <dbReference type="NCBI Taxonomy" id="46634"/>
    <lineage>
        <taxon>Eukaryota</taxon>
        <taxon>Fungi</taxon>
        <taxon>Dikarya</taxon>
        <taxon>Ascomycota</taxon>
        <taxon>Pezizomycotina</taxon>
        <taxon>Dothideomycetes</taxon>
        <taxon>Dothideomycetidae</taxon>
        <taxon>Dothideales</taxon>
        <taxon>Saccotheciaceae</taxon>
        <taxon>Aureobasidium</taxon>
    </lineage>
</organism>